<accession>A0ACC1WYF5</accession>
<reference evidence="1 2" key="1">
    <citation type="journal article" date="2023" name="Science">
        <title>Complex scaffold remodeling in plant triterpene biosynthesis.</title>
        <authorList>
            <person name="De La Pena R."/>
            <person name="Hodgson H."/>
            <person name="Liu J.C."/>
            <person name="Stephenson M.J."/>
            <person name="Martin A.C."/>
            <person name="Owen C."/>
            <person name="Harkess A."/>
            <person name="Leebens-Mack J."/>
            <person name="Jimenez L.E."/>
            <person name="Osbourn A."/>
            <person name="Sattely E.S."/>
        </authorList>
    </citation>
    <scope>NUCLEOTIDE SEQUENCE [LARGE SCALE GENOMIC DNA]</scope>
    <source>
        <strain evidence="2">cv. JPN11</strain>
        <tissue evidence="1">Leaf</tissue>
    </source>
</reference>
<dbReference type="EMBL" id="CM051406">
    <property type="protein sequence ID" value="KAJ4704137.1"/>
    <property type="molecule type" value="Genomic_DNA"/>
</dbReference>
<name>A0ACC1WYF5_MELAZ</name>
<organism evidence="1 2">
    <name type="scientific">Melia azedarach</name>
    <name type="common">Chinaberry tree</name>
    <dbReference type="NCBI Taxonomy" id="155640"/>
    <lineage>
        <taxon>Eukaryota</taxon>
        <taxon>Viridiplantae</taxon>
        <taxon>Streptophyta</taxon>
        <taxon>Embryophyta</taxon>
        <taxon>Tracheophyta</taxon>
        <taxon>Spermatophyta</taxon>
        <taxon>Magnoliopsida</taxon>
        <taxon>eudicotyledons</taxon>
        <taxon>Gunneridae</taxon>
        <taxon>Pentapetalae</taxon>
        <taxon>rosids</taxon>
        <taxon>malvids</taxon>
        <taxon>Sapindales</taxon>
        <taxon>Meliaceae</taxon>
        <taxon>Melia</taxon>
    </lineage>
</organism>
<dbReference type="Proteomes" id="UP001164539">
    <property type="component" value="Chromosome 13"/>
</dbReference>
<sequence>MPERNVVAESAMIDGYVKAGQVDKTQKVFDDMAERNVYSWTSLISGYFKSGQVDEGRRLFDQMPMKNVVSWTTVVLGYAHNGLIDLARNVFDEVPERNVVTWTAMIKSYVDNDQIDEAFSLFHEMPQRNLYSRNIMISGCLNARRVDEAIQNFNLMPQKNAVSWTNMFTGLARNGMIKLARECFDQMPNKDIVAWNAMITAYIDEGVMGQASELFNLMPQRNIVTWKAMIDGYARNGPGGEALKLLNLMLRSSFIPNETTITSVLTSCKGMLELTQAHALAIHLGFEHETSLTNALITMYSRIGDVNYASLAFENLEAKDVVSWTAMILAYSNHGYNYHVLPVFTQMLKSGIKPDEITFVGILSACSHAGLVDKGEKVFNSMSLAYGFEARAEHYSCLVDILGRAGKVEEAMKGYMGDVRIADLIGEKLTEQQPSSSGAYVLLANVYAACGKWDVFAQVRKKMKEGNVKKVPGFNQIEVKGKNHVFFAGDKSHPEVEEIYGLLLQETLSAPNPMRCSYVD</sequence>
<evidence type="ECO:0000313" key="2">
    <source>
        <dbReference type="Proteomes" id="UP001164539"/>
    </source>
</evidence>
<evidence type="ECO:0000313" key="1">
    <source>
        <dbReference type="EMBL" id="KAJ4704137.1"/>
    </source>
</evidence>
<protein>
    <submittedName>
        <fullName evidence="1">Pentatricopeptide repeat-containing protein</fullName>
    </submittedName>
</protein>
<gene>
    <name evidence="1" type="ORF">OWV82_023936</name>
</gene>
<proteinExistence type="predicted"/>
<comment type="caution">
    <text evidence="1">The sequence shown here is derived from an EMBL/GenBank/DDBJ whole genome shotgun (WGS) entry which is preliminary data.</text>
</comment>
<keyword evidence="2" id="KW-1185">Reference proteome</keyword>